<reference evidence="1" key="1">
    <citation type="submission" date="2017-06" db="EMBL/GenBank/DDBJ databases">
        <title>Novel phages from South African skin metaviromes.</title>
        <authorList>
            <person name="van Zyl L.J."/>
            <person name="Abrahams Y."/>
            <person name="Stander E.A."/>
            <person name="Kirby B.M."/>
            <person name="Clavaud C."/>
            <person name="Farcet C."/>
            <person name="Breton L."/>
            <person name="Trindade M.I."/>
        </authorList>
    </citation>
    <scope>NUCLEOTIDE SEQUENCE</scope>
</reference>
<sequence>MRKEYKELQIIKHSLQHYITRPNATDKEITEEKRLLQKITFEVNELKNRYGITKGD</sequence>
<name>A0A2H4J4Q1_9CAUD</name>
<evidence type="ECO:0000313" key="1">
    <source>
        <dbReference type="EMBL" id="ASN70212.1"/>
    </source>
</evidence>
<protein>
    <submittedName>
        <fullName evidence="1">Uncharacterized protein</fullName>
    </submittedName>
</protein>
<organism evidence="1">
    <name type="scientific">uncultured Caudovirales phage</name>
    <dbReference type="NCBI Taxonomy" id="2100421"/>
    <lineage>
        <taxon>Viruses</taxon>
        <taxon>Duplodnaviria</taxon>
        <taxon>Heunggongvirae</taxon>
        <taxon>Uroviricota</taxon>
        <taxon>Caudoviricetes</taxon>
        <taxon>Peduoviridae</taxon>
        <taxon>Maltschvirus</taxon>
        <taxon>Maltschvirus maltsch</taxon>
    </lineage>
</organism>
<accession>A0A2H4J4Q1</accession>
<proteinExistence type="predicted"/>
<gene>
    <name evidence="1" type="ORF">10F3_27</name>
</gene>
<dbReference type="EMBL" id="MF417903">
    <property type="protein sequence ID" value="ASN70212.1"/>
    <property type="molecule type" value="Genomic_DNA"/>
</dbReference>